<proteinExistence type="predicted"/>
<sequence>MHAHALLWTLDIPSSTWSQRSYSALSVVDDQTTAIVPGCANVAQCPSLPRFGHSSVTLTASSPFFANSALVYGGITEDRSLPFDEVYLVQLSSTTATGNVIGPLLIASSSSPGGLYFHAAAADGQVMYICGGLRQNSFDPSNDLWKLSIAGSLTVWWDKIEPKAEVLPFTWGLSMVQAAPGSFRVVAGAVCTGSDAQCSAQESFLSLRDLVMEVWQVEISQTNGTSQYALNKLIIFDDPDQGSPKPRKDAAVQIYGDFLVVFGGASFFQDQDWGDLNDLWILKLTLDQSYAQLTWLAVVLAGDAPRPRACAGMLLVDPYVFVFSGANVAAGELSDMWRYDYTAAFPAKCFSVGEATKFATANEDMEFKIVVRNVFGVDNQDCSSDFTVEFQNLQTSSFLSGKVVKSISETSCSYTVRYKMKKIGIFQMKIFTMNVEIKNSPTEINVRPGPNLYSMSIVQGDGLSSCIAGITCTFTIIARDSSGNQGRGGDDIRVLLTGPCFGPLEDPNTQILQPCLGPRSTTAFQLDNLDGTYDVSYTITATGNYSISVLMDGNQHISGSPFLMNIQSNTIDPAFSLIYGQGLSFSEAGISSKFYVQTRDVFGNNISTSGSDSIAALFWKGASDGSVSNVPMQVGVRQVPQDSGLYEIIFYPFSADNGTMEVWVNNNWRRVFPIAPIPVYGASSSNQDSIRIIIFAPICCFAFGLIMAIVMDRIQSFLKNKRAREGEEEEESMQDNKRDSIPENDSPKSDREPVNGQHRDHPEKILERLRQQNFLSADDEGMLKNMLSDDDPQVIGALDVYFESGHEEEQKEAVLAHTLKKIMAARDSRLVK</sequence>
<dbReference type="InterPro" id="IPR001298">
    <property type="entry name" value="Filamin/ABP280_rpt"/>
</dbReference>
<dbReference type="AlphaFoldDB" id="A0A7S0HWA8"/>
<name>A0A7S0HWA8_9CRYP</name>
<dbReference type="SUPFAM" id="SSF81296">
    <property type="entry name" value="E set domains"/>
    <property type="match status" value="2"/>
</dbReference>
<dbReference type="Gene3D" id="2.60.40.10">
    <property type="entry name" value="Immunoglobulins"/>
    <property type="match status" value="3"/>
</dbReference>
<dbReference type="InterPro" id="IPR017868">
    <property type="entry name" value="Filamin/ABP280_repeat-like"/>
</dbReference>
<dbReference type="InterPro" id="IPR013783">
    <property type="entry name" value="Ig-like_fold"/>
</dbReference>
<evidence type="ECO:0000313" key="5">
    <source>
        <dbReference type="EMBL" id="CAD8503904.1"/>
    </source>
</evidence>
<dbReference type="Gene3D" id="2.120.10.80">
    <property type="entry name" value="Kelch-type beta propeller"/>
    <property type="match status" value="2"/>
</dbReference>
<gene>
    <name evidence="5" type="ORF">HPHI1048_LOCUS21229</name>
</gene>
<evidence type="ECO:0000256" key="1">
    <source>
        <dbReference type="ARBA" id="ARBA00022737"/>
    </source>
</evidence>
<keyword evidence="4" id="KW-0472">Membrane</keyword>
<feature type="compositionally biased region" description="Basic and acidic residues" evidence="3">
    <location>
        <begin position="734"/>
        <end position="763"/>
    </location>
</feature>
<organism evidence="5">
    <name type="scientific">Hanusia phi</name>
    <dbReference type="NCBI Taxonomy" id="3032"/>
    <lineage>
        <taxon>Eukaryota</taxon>
        <taxon>Cryptophyceae</taxon>
        <taxon>Pyrenomonadales</taxon>
        <taxon>Geminigeraceae</taxon>
        <taxon>Hanusia</taxon>
    </lineage>
</organism>
<evidence type="ECO:0000256" key="3">
    <source>
        <dbReference type="SAM" id="MobiDB-lite"/>
    </source>
</evidence>
<dbReference type="GO" id="GO:0030036">
    <property type="term" value="P:actin cytoskeleton organization"/>
    <property type="evidence" value="ECO:0007669"/>
    <property type="project" value="InterPro"/>
</dbReference>
<keyword evidence="4" id="KW-0812">Transmembrane</keyword>
<keyword evidence="4" id="KW-1133">Transmembrane helix</keyword>
<dbReference type="Pfam" id="PF00630">
    <property type="entry name" value="Filamin"/>
    <property type="match status" value="1"/>
</dbReference>
<dbReference type="GO" id="GO:0051015">
    <property type="term" value="F:actin filament binding"/>
    <property type="evidence" value="ECO:0007669"/>
    <property type="project" value="InterPro"/>
</dbReference>
<dbReference type="InterPro" id="IPR014756">
    <property type="entry name" value="Ig_E-set"/>
</dbReference>
<dbReference type="SUPFAM" id="SSF117281">
    <property type="entry name" value="Kelch motif"/>
    <property type="match status" value="2"/>
</dbReference>
<dbReference type="SMART" id="SM00557">
    <property type="entry name" value="IG_FLMN"/>
    <property type="match status" value="1"/>
</dbReference>
<feature type="repeat" description="Filamin" evidence="2">
    <location>
        <begin position="568"/>
        <end position="681"/>
    </location>
</feature>
<dbReference type="InterPro" id="IPR044801">
    <property type="entry name" value="Filamin"/>
</dbReference>
<dbReference type="InterPro" id="IPR015915">
    <property type="entry name" value="Kelch-typ_b-propeller"/>
</dbReference>
<dbReference type="EMBL" id="HBEO01031318">
    <property type="protein sequence ID" value="CAD8503904.1"/>
    <property type="molecule type" value="Transcribed_RNA"/>
</dbReference>
<feature type="transmembrane region" description="Helical" evidence="4">
    <location>
        <begin position="692"/>
        <end position="711"/>
    </location>
</feature>
<dbReference type="PANTHER" id="PTHR38537">
    <property type="entry name" value="JITTERBUG, ISOFORM N"/>
    <property type="match status" value="1"/>
</dbReference>
<protein>
    <submittedName>
        <fullName evidence="5">Uncharacterized protein</fullName>
    </submittedName>
</protein>
<keyword evidence="1" id="KW-0677">Repeat</keyword>
<evidence type="ECO:0000256" key="4">
    <source>
        <dbReference type="SAM" id="Phobius"/>
    </source>
</evidence>
<accession>A0A7S0HWA8</accession>
<dbReference type="PANTHER" id="PTHR38537:SF8">
    <property type="entry name" value="FILAMIN-A"/>
    <property type="match status" value="1"/>
</dbReference>
<feature type="repeat" description="Filamin" evidence="2">
    <location>
        <begin position="458"/>
        <end position="566"/>
    </location>
</feature>
<dbReference type="PROSITE" id="PS50194">
    <property type="entry name" value="FILAMIN_REPEAT"/>
    <property type="match status" value="2"/>
</dbReference>
<reference evidence="5" key="1">
    <citation type="submission" date="2021-01" db="EMBL/GenBank/DDBJ databases">
        <authorList>
            <person name="Corre E."/>
            <person name="Pelletier E."/>
            <person name="Niang G."/>
            <person name="Scheremetjew M."/>
            <person name="Finn R."/>
            <person name="Kale V."/>
            <person name="Holt S."/>
            <person name="Cochrane G."/>
            <person name="Meng A."/>
            <person name="Brown T."/>
            <person name="Cohen L."/>
        </authorList>
    </citation>
    <scope>NUCLEOTIDE SEQUENCE</scope>
    <source>
        <strain evidence="5">CCMP325</strain>
    </source>
</reference>
<evidence type="ECO:0000256" key="2">
    <source>
        <dbReference type="PROSITE-ProRule" id="PRU00087"/>
    </source>
</evidence>
<feature type="region of interest" description="Disordered" evidence="3">
    <location>
        <begin position="723"/>
        <end position="763"/>
    </location>
</feature>